<protein>
    <submittedName>
        <fullName evidence="2">Membrane protein</fullName>
    </submittedName>
</protein>
<comment type="caution">
    <text evidence="2">The sequence shown here is derived from an EMBL/GenBank/DDBJ whole genome shotgun (WGS) entry which is preliminary data.</text>
</comment>
<evidence type="ECO:0000313" key="2">
    <source>
        <dbReference type="EMBL" id="KGF36728.1"/>
    </source>
</evidence>
<keyword evidence="1" id="KW-0812">Transmembrane</keyword>
<keyword evidence="1" id="KW-1133">Transmembrane helix</keyword>
<dbReference type="EMBL" id="JRNN01000025">
    <property type="protein sequence ID" value="KGF36728.1"/>
    <property type="molecule type" value="Genomic_DNA"/>
</dbReference>
<evidence type="ECO:0000256" key="1">
    <source>
        <dbReference type="SAM" id="Phobius"/>
    </source>
</evidence>
<accession>A0A095ZPU8</accession>
<keyword evidence="1" id="KW-0472">Membrane</keyword>
<dbReference type="RefSeq" id="WP_036871682.1">
    <property type="nucleotide sequence ID" value="NZ_JRNN01000025.1"/>
</dbReference>
<organism evidence="2 3">
    <name type="scientific">Hoylesella buccalis DNF00853</name>
    <dbReference type="NCBI Taxonomy" id="1401074"/>
    <lineage>
        <taxon>Bacteria</taxon>
        <taxon>Pseudomonadati</taxon>
        <taxon>Bacteroidota</taxon>
        <taxon>Bacteroidia</taxon>
        <taxon>Bacteroidales</taxon>
        <taxon>Prevotellaceae</taxon>
        <taxon>Hoylesella</taxon>
    </lineage>
</organism>
<name>A0A095ZPU8_9BACT</name>
<dbReference type="Proteomes" id="UP000029556">
    <property type="component" value="Unassembled WGS sequence"/>
</dbReference>
<reference evidence="2 3" key="1">
    <citation type="submission" date="2014-07" db="EMBL/GenBank/DDBJ databases">
        <authorList>
            <person name="McCorrison J."/>
            <person name="Sanka R."/>
            <person name="Torralba M."/>
            <person name="Gillis M."/>
            <person name="Haft D.H."/>
            <person name="Methe B."/>
            <person name="Sutton G."/>
            <person name="Nelson K.E."/>
        </authorList>
    </citation>
    <scope>NUCLEOTIDE SEQUENCE [LARGE SCALE GENOMIC DNA]</scope>
    <source>
        <strain evidence="2 3">DNF00853</strain>
    </source>
</reference>
<evidence type="ECO:0000313" key="3">
    <source>
        <dbReference type="Proteomes" id="UP000029556"/>
    </source>
</evidence>
<dbReference type="AlphaFoldDB" id="A0A095ZPU8"/>
<proteinExistence type="predicted"/>
<sequence>MLKTLLLSMLIIAICIALMAVKLIFQKNGKFDSMHIHDSDAMKKRGIHCVVDQDKEARKQNKAF</sequence>
<feature type="transmembrane region" description="Helical" evidence="1">
    <location>
        <begin position="6"/>
        <end position="25"/>
    </location>
</feature>
<gene>
    <name evidence="2" type="ORF">HMPREF2137_01665</name>
</gene>